<evidence type="ECO:0000259" key="1">
    <source>
        <dbReference type="Pfam" id="PF05430"/>
    </source>
</evidence>
<proteinExistence type="predicted"/>
<dbReference type="GO" id="GO:0004808">
    <property type="term" value="F:tRNA (5-methylaminomethyl-2-thiouridylate)(34)-methyltransferase activity"/>
    <property type="evidence" value="ECO:0007669"/>
    <property type="project" value="InterPro"/>
</dbReference>
<dbReference type="NCBIfam" id="NF033855">
    <property type="entry name" value="tRNA_MNMC2"/>
    <property type="match status" value="1"/>
</dbReference>
<evidence type="ECO:0000313" key="2">
    <source>
        <dbReference type="EMBL" id="GLR16177.1"/>
    </source>
</evidence>
<dbReference type="PANTHER" id="PTHR39963">
    <property type="entry name" value="SLL0983 PROTEIN"/>
    <property type="match status" value="1"/>
</dbReference>
<dbReference type="PANTHER" id="PTHR39963:SF1">
    <property type="entry name" value="MNMC-LIKE METHYLTRANSFERASE DOMAIN-CONTAINING PROTEIN"/>
    <property type="match status" value="1"/>
</dbReference>
<comment type="caution">
    <text evidence="2">The sequence shown here is derived from an EMBL/GenBank/DDBJ whole genome shotgun (WGS) entry which is preliminary data.</text>
</comment>
<organism evidence="2 3">
    <name type="scientific">Portibacter lacus</name>
    <dbReference type="NCBI Taxonomy" id="1099794"/>
    <lineage>
        <taxon>Bacteria</taxon>
        <taxon>Pseudomonadati</taxon>
        <taxon>Bacteroidota</taxon>
        <taxon>Saprospiria</taxon>
        <taxon>Saprospirales</taxon>
        <taxon>Haliscomenobacteraceae</taxon>
        <taxon>Portibacter</taxon>
    </lineage>
</organism>
<reference evidence="2" key="2">
    <citation type="submission" date="2023-01" db="EMBL/GenBank/DDBJ databases">
        <title>Draft genome sequence of Portibacter lacus strain NBRC 108769.</title>
        <authorList>
            <person name="Sun Q."/>
            <person name="Mori K."/>
        </authorList>
    </citation>
    <scope>NUCLEOTIDE SEQUENCE</scope>
    <source>
        <strain evidence="2">NBRC 108769</strain>
    </source>
</reference>
<reference evidence="2" key="1">
    <citation type="journal article" date="2014" name="Int. J. Syst. Evol. Microbiol.">
        <title>Complete genome sequence of Corynebacterium casei LMG S-19264T (=DSM 44701T), isolated from a smear-ripened cheese.</title>
        <authorList>
            <consortium name="US DOE Joint Genome Institute (JGI-PGF)"/>
            <person name="Walter F."/>
            <person name="Albersmeier A."/>
            <person name="Kalinowski J."/>
            <person name="Ruckert C."/>
        </authorList>
    </citation>
    <scope>NUCLEOTIDE SEQUENCE</scope>
    <source>
        <strain evidence="2">NBRC 108769</strain>
    </source>
</reference>
<accession>A0AA37SMT5</accession>
<dbReference type="SUPFAM" id="SSF53335">
    <property type="entry name" value="S-adenosyl-L-methionine-dependent methyltransferases"/>
    <property type="match status" value="1"/>
</dbReference>
<dbReference type="GO" id="GO:0016645">
    <property type="term" value="F:oxidoreductase activity, acting on the CH-NH group of donors"/>
    <property type="evidence" value="ECO:0007669"/>
    <property type="project" value="InterPro"/>
</dbReference>
<feature type="domain" description="MnmC-like methyltransferase" evidence="1">
    <location>
        <begin position="108"/>
        <end position="185"/>
    </location>
</feature>
<keyword evidence="3" id="KW-1185">Reference proteome</keyword>
<gene>
    <name evidence="2" type="ORF">GCM10007940_07920</name>
</gene>
<sequence length="186" mass="21050">MHVFIAAGLLPLLEQKSVNILEMGFGSGLNPLLTLIESEKSDHLIHFETVEAYPISLDQASQLNYLSQLNRGDLKDIFLKFHTAQSGELVRHGHFSFAKHLTKLEDAHFETKFDLVYYDAFSPLDQEELWTPEIFIHITTFLNPGAILVSYCCKGTFKRSLKAAGFQIEKIPGPPGKREMIRAVYP</sequence>
<dbReference type="Gene3D" id="3.40.50.150">
    <property type="entry name" value="Vaccinia Virus protein VP39"/>
    <property type="match status" value="1"/>
</dbReference>
<evidence type="ECO:0000313" key="3">
    <source>
        <dbReference type="Proteomes" id="UP001156666"/>
    </source>
</evidence>
<dbReference type="EMBL" id="BSOH01000005">
    <property type="protein sequence ID" value="GLR16177.1"/>
    <property type="molecule type" value="Genomic_DNA"/>
</dbReference>
<dbReference type="AlphaFoldDB" id="A0AA37SMT5"/>
<dbReference type="InterPro" id="IPR047785">
    <property type="entry name" value="tRNA_MNMC2"/>
</dbReference>
<dbReference type="InterPro" id="IPR008471">
    <property type="entry name" value="MnmC-like_methylTransf"/>
</dbReference>
<dbReference type="InterPro" id="IPR029063">
    <property type="entry name" value="SAM-dependent_MTases_sf"/>
</dbReference>
<protein>
    <recommendedName>
        <fullName evidence="1">MnmC-like methyltransferase domain-containing protein</fullName>
    </recommendedName>
</protein>
<dbReference type="Proteomes" id="UP001156666">
    <property type="component" value="Unassembled WGS sequence"/>
</dbReference>
<dbReference type="Pfam" id="PF05430">
    <property type="entry name" value="Methyltransf_30"/>
    <property type="match status" value="1"/>
</dbReference>
<name>A0AA37SMT5_9BACT</name>